<gene>
    <name evidence="9" type="ORF">VL20_387</name>
</gene>
<dbReference type="AlphaFoldDB" id="A0A0K1RV99"/>
<dbReference type="InterPro" id="IPR036412">
    <property type="entry name" value="HAD-like_sf"/>
</dbReference>
<comment type="subcellular location">
    <subcellularLocation>
        <location evidence="1">Cytoplasm</location>
    </subcellularLocation>
</comment>
<dbReference type="InterPro" id="IPR006549">
    <property type="entry name" value="HAD-SF_hydro_IIIA"/>
</dbReference>
<dbReference type="Pfam" id="PF13242">
    <property type="entry name" value="Hydrolase_like"/>
    <property type="match status" value="1"/>
</dbReference>
<evidence type="ECO:0000256" key="5">
    <source>
        <dbReference type="ARBA" id="ARBA00022801"/>
    </source>
</evidence>
<dbReference type="CDD" id="cd07503">
    <property type="entry name" value="HAD_HisB-N"/>
    <property type="match status" value="1"/>
</dbReference>
<comment type="similarity">
    <text evidence="2">Belongs to the GmhB family.</text>
</comment>
<evidence type="ECO:0000256" key="7">
    <source>
        <dbReference type="ARBA" id="ARBA00031828"/>
    </source>
</evidence>
<evidence type="ECO:0000256" key="3">
    <source>
        <dbReference type="ARBA" id="ARBA00022490"/>
    </source>
</evidence>
<name>A0A0K1RV99_9CHRO</name>
<dbReference type="PATRIC" id="fig|1638788.3.peg.390"/>
<keyword evidence="6" id="KW-0119">Carbohydrate metabolism</keyword>
<dbReference type="KEGG" id="mpk:VL20_387"/>
<evidence type="ECO:0000313" key="10">
    <source>
        <dbReference type="Proteomes" id="UP000068167"/>
    </source>
</evidence>
<organism evidence="9 10">
    <name type="scientific">Microcystis panniformis FACHB-1757</name>
    <dbReference type="NCBI Taxonomy" id="1638788"/>
    <lineage>
        <taxon>Bacteria</taxon>
        <taxon>Bacillati</taxon>
        <taxon>Cyanobacteriota</taxon>
        <taxon>Cyanophyceae</taxon>
        <taxon>Oscillatoriophycideae</taxon>
        <taxon>Chroococcales</taxon>
        <taxon>Microcystaceae</taxon>
        <taxon>Microcystis</taxon>
    </lineage>
</organism>
<dbReference type="PANTHER" id="PTHR42891:SF1">
    <property type="entry name" value="D-GLYCERO-BETA-D-MANNO-HEPTOSE-1,7-BISPHOSPHATE 7-PHOSPHATASE"/>
    <property type="match status" value="1"/>
</dbReference>
<dbReference type="NCBIfam" id="TIGR01662">
    <property type="entry name" value="HAD-SF-IIIA"/>
    <property type="match status" value="1"/>
</dbReference>
<evidence type="ECO:0000313" key="9">
    <source>
        <dbReference type="EMBL" id="AKV65616.1"/>
    </source>
</evidence>
<evidence type="ECO:0000256" key="4">
    <source>
        <dbReference type="ARBA" id="ARBA00022723"/>
    </source>
</evidence>
<evidence type="ECO:0000256" key="8">
    <source>
        <dbReference type="SAM" id="MobiDB-lite"/>
    </source>
</evidence>
<dbReference type="RefSeq" id="WP_052275403.1">
    <property type="nucleotide sequence ID" value="NZ_CP011339.1"/>
</dbReference>
<dbReference type="SUPFAM" id="SSF56784">
    <property type="entry name" value="HAD-like"/>
    <property type="match status" value="1"/>
</dbReference>
<dbReference type="InterPro" id="IPR004446">
    <property type="entry name" value="Heptose_bisP_phosphatase"/>
</dbReference>
<keyword evidence="3" id="KW-0963">Cytoplasm</keyword>
<accession>A0A0K1RV99</accession>
<dbReference type="EMBL" id="CP011339">
    <property type="protein sequence ID" value="AKV65616.1"/>
    <property type="molecule type" value="Genomic_DNA"/>
</dbReference>
<keyword evidence="4" id="KW-0479">Metal-binding</keyword>
<dbReference type="NCBIfam" id="TIGR01656">
    <property type="entry name" value="Histidinol-ppas"/>
    <property type="match status" value="1"/>
</dbReference>
<evidence type="ECO:0000256" key="6">
    <source>
        <dbReference type="ARBA" id="ARBA00023277"/>
    </source>
</evidence>
<dbReference type="Gene3D" id="3.40.50.1000">
    <property type="entry name" value="HAD superfamily/HAD-like"/>
    <property type="match status" value="1"/>
</dbReference>
<dbReference type="GO" id="GO:0016791">
    <property type="term" value="F:phosphatase activity"/>
    <property type="evidence" value="ECO:0007669"/>
    <property type="project" value="InterPro"/>
</dbReference>
<dbReference type="GO" id="GO:0005975">
    <property type="term" value="P:carbohydrate metabolic process"/>
    <property type="evidence" value="ECO:0007669"/>
    <property type="project" value="InterPro"/>
</dbReference>
<dbReference type="InterPro" id="IPR023214">
    <property type="entry name" value="HAD_sf"/>
</dbReference>
<dbReference type="Proteomes" id="UP000068167">
    <property type="component" value="Chromosome"/>
</dbReference>
<feature type="region of interest" description="Disordered" evidence="8">
    <location>
        <begin position="1"/>
        <end position="33"/>
    </location>
</feature>
<dbReference type="GO" id="GO:0046872">
    <property type="term" value="F:metal ion binding"/>
    <property type="evidence" value="ECO:0007669"/>
    <property type="project" value="UniProtKB-KW"/>
</dbReference>
<dbReference type="PANTHER" id="PTHR42891">
    <property type="entry name" value="D-GLYCERO-BETA-D-MANNO-HEPTOSE-1,7-BISPHOSPHATE 7-PHOSPHATASE"/>
    <property type="match status" value="1"/>
</dbReference>
<protein>
    <recommendedName>
        <fullName evidence="7">D,D-heptose 1,7-bisphosphate phosphatase</fullName>
    </recommendedName>
</protein>
<evidence type="ECO:0000256" key="1">
    <source>
        <dbReference type="ARBA" id="ARBA00004496"/>
    </source>
</evidence>
<reference evidence="9 10" key="1">
    <citation type="journal article" date="2016" name="Stand. Genomic Sci.">
        <title>Complete genome sequence and genomic characterization of Microcystis panniformis FACHB 1757 by third-generation sequencing.</title>
        <authorList>
            <person name="Zhang J.Y."/>
            <person name="Guan R."/>
            <person name="Zhang H.J."/>
            <person name="Li H."/>
            <person name="Xiao P."/>
            <person name="Yu G.L."/>
            <person name="Du L."/>
            <person name="Cao D.M."/>
            <person name="Zhu B.C."/>
            <person name="Li R.H."/>
            <person name="Lu Z.H."/>
        </authorList>
    </citation>
    <scope>NUCLEOTIDE SEQUENCE [LARGE SCALE GENOMIC DNA]</scope>
    <source>
        <strain evidence="9 10">FACHB-1757</strain>
    </source>
</reference>
<dbReference type="GO" id="GO:0005737">
    <property type="term" value="C:cytoplasm"/>
    <property type="evidence" value="ECO:0007669"/>
    <property type="project" value="UniProtKB-SubCell"/>
</dbReference>
<keyword evidence="10" id="KW-1185">Reference proteome</keyword>
<dbReference type="InterPro" id="IPR006543">
    <property type="entry name" value="Histidinol-phos"/>
</dbReference>
<sequence length="219" mass="24055">MNPFPAISVNDDDLKYPSPPSPGNSDQKSQDRAKKNKALFLDRDGVVIDYIPYLSKPEQVSIPAGAAAALKQWQDAGYLLIIITNQSGLARGYFTWDDLAAIHGRMIEEYRQLGVHFHDLAICPHHPDEGCLCRKPSPYLLLTAAHQYGIDLARSLFIGDAPSDLECALEAGCQPVLLLTGRGKVTLGEIEKYPVEIPVYGQLKETVELLSKTAAEPEL</sequence>
<proteinExistence type="inferred from homology"/>
<keyword evidence="5" id="KW-0378">Hydrolase</keyword>
<evidence type="ECO:0000256" key="2">
    <source>
        <dbReference type="ARBA" id="ARBA00005628"/>
    </source>
</evidence>